<keyword evidence="2" id="KW-1185">Reference proteome</keyword>
<dbReference type="AlphaFoldDB" id="A0A2Z4LTU5"/>
<accession>A0A2Z4LTU5</accession>
<sequence length="62" mass="6820">MAYFAAAIKLVVRTKKSQGFNLGPKNETTTKNKLIYISSRTNTSTLPDTFNSFSESLLSSTV</sequence>
<dbReference type="EMBL" id="CP030104">
    <property type="protein sequence ID" value="AWX45162.1"/>
    <property type="molecule type" value="Genomic_DNA"/>
</dbReference>
<name>A0A2Z4LTU5_9FLAO</name>
<gene>
    <name evidence="1" type="ORF">HME9304_02172</name>
</gene>
<evidence type="ECO:0000313" key="1">
    <source>
        <dbReference type="EMBL" id="AWX45162.1"/>
    </source>
</evidence>
<organism evidence="1 2">
    <name type="scientific">Flagellimonas maritima</name>
    <dbReference type="NCBI Taxonomy" id="1383885"/>
    <lineage>
        <taxon>Bacteria</taxon>
        <taxon>Pseudomonadati</taxon>
        <taxon>Bacteroidota</taxon>
        <taxon>Flavobacteriia</taxon>
        <taxon>Flavobacteriales</taxon>
        <taxon>Flavobacteriaceae</taxon>
        <taxon>Flagellimonas</taxon>
    </lineage>
</organism>
<dbReference type="Proteomes" id="UP000248536">
    <property type="component" value="Chromosome"/>
</dbReference>
<proteinExistence type="predicted"/>
<protein>
    <submittedName>
        <fullName evidence="1">Uncharacterized protein</fullName>
    </submittedName>
</protein>
<evidence type="ECO:0000313" key="2">
    <source>
        <dbReference type="Proteomes" id="UP000248536"/>
    </source>
</evidence>
<dbReference type="KEGG" id="spon:HME9304_02172"/>
<reference evidence="1 2" key="1">
    <citation type="submission" date="2018-06" db="EMBL/GenBank/DDBJ databases">
        <title>Spongiibacterium sp. HME9304 Genome sequencing and assembly.</title>
        <authorList>
            <person name="Kang H."/>
            <person name="Kim H."/>
            <person name="Joh K."/>
        </authorList>
    </citation>
    <scope>NUCLEOTIDE SEQUENCE [LARGE SCALE GENOMIC DNA]</scope>
    <source>
        <strain evidence="1 2">HME9304</strain>
    </source>
</reference>